<protein>
    <recommendedName>
        <fullName evidence="5">PNPLA domain-containing protein</fullName>
    </recommendedName>
</protein>
<dbReference type="Pfam" id="PF01734">
    <property type="entry name" value="Patatin"/>
    <property type="match status" value="1"/>
</dbReference>
<dbReference type="Gene3D" id="3.40.1090.10">
    <property type="entry name" value="Cytosolic phospholipase A2 catalytic domain"/>
    <property type="match status" value="1"/>
</dbReference>
<keyword evidence="2 4" id="KW-0442">Lipid degradation</keyword>
<evidence type="ECO:0000256" key="4">
    <source>
        <dbReference type="PROSITE-ProRule" id="PRU01161"/>
    </source>
</evidence>
<dbReference type="PANTHER" id="PTHR32241:SF3">
    <property type="entry name" value="PATATIN-LIKE PROTEIN 6"/>
    <property type="match status" value="1"/>
</dbReference>
<dbReference type="AlphaFoldDB" id="A0A3R9ZL00"/>
<feature type="short sequence motif" description="DGA/G" evidence="4">
    <location>
        <begin position="219"/>
        <end position="221"/>
    </location>
</feature>
<dbReference type="SUPFAM" id="SSF52151">
    <property type="entry name" value="FabD/lysophospholipase-like"/>
    <property type="match status" value="1"/>
</dbReference>
<keyword evidence="7" id="KW-1185">Reference proteome</keyword>
<dbReference type="PROSITE" id="PS51635">
    <property type="entry name" value="PNPLA"/>
    <property type="match status" value="1"/>
</dbReference>
<evidence type="ECO:0000313" key="6">
    <source>
        <dbReference type="EMBL" id="RST72447.1"/>
    </source>
</evidence>
<evidence type="ECO:0000256" key="3">
    <source>
        <dbReference type="ARBA" id="ARBA00023098"/>
    </source>
</evidence>
<feature type="short sequence motif" description="GXSXG" evidence="4">
    <location>
        <begin position="80"/>
        <end position="84"/>
    </location>
</feature>
<dbReference type="RefSeq" id="WP_126044152.1">
    <property type="nucleotide sequence ID" value="NZ_RXFM01000002.1"/>
</dbReference>
<dbReference type="GO" id="GO:0016042">
    <property type="term" value="P:lipid catabolic process"/>
    <property type="evidence" value="ECO:0007669"/>
    <property type="project" value="UniProtKB-UniRule"/>
</dbReference>
<comment type="caution">
    <text evidence="4">Lacks conserved residue(s) required for the propagation of feature annotation.</text>
</comment>
<organism evidence="6 7">
    <name type="scientific">Candidatus Aquarickettsia rohweri</name>
    <dbReference type="NCBI Taxonomy" id="2602574"/>
    <lineage>
        <taxon>Bacteria</taxon>
        <taxon>Pseudomonadati</taxon>
        <taxon>Pseudomonadota</taxon>
        <taxon>Alphaproteobacteria</taxon>
        <taxon>Rickettsiales</taxon>
        <taxon>Candidatus Midichloriaceae</taxon>
        <taxon>Candidatus Aquarickettsia</taxon>
    </lineage>
</organism>
<evidence type="ECO:0000256" key="1">
    <source>
        <dbReference type="ARBA" id="ARBA00022801"/>
    </source>
</evidence>
<keyword evidence="1 4" id="KW-0378">Hydrolase</keyword>
<evidence type="ECO:0000256" key="2">
    <source>
        <dbReference type="ARBA" id="ARBA00022963"/>
    </source>
</evidence>
<dbReference type="GO" id="GO:0016787">
    <property type="term" value="F:hydrolase activity"/>
    <property type="evidence" value="ECO:0007669"/>
    <property type="project" value="UniProtKB-UniRule"/>
</dbReference>
<proteinExistence type="predicted"/>
<dbReference type="CDD" id="cd07199">
    <property type="entry name" value="Pat17_PNPLA8_PNPLA9_like"/>
    <property type="match status" value="1"/>
</dbReference>
<evidence type="ECO:0000259" key="5">
    <source>
        <dbReference type="PROSITE" id="PS51635"/>
    </source>
</evidence>
<accession>A0A3R9ZL00</accession>
<feature type="active site" description="Nucleophile" evidence="4">
    <location>
        <position position="82"/>
    </location>
</feature>
<dbReference type="InterPro" id="IPR016035">
    <property type="entry name" value="Acyl_Trfase/lysoPLipase"/>
</dbReference>
<reference evidence="7" key="1">
    <citation type="submission" date="2018-11" db="EMBL/GenBank/DDBJ databases">
        <title>Phylogenetic, genomic, and biogeographic characterization of a novel and ubiquitous marine invertebrate-associated Rickettsiales parasite, Candidatus Marinoinvertebrata rohwerii, gen. nov., sp. nov.</title>
        <authorList>
            <person name="Klinges J.G."/>
            <person name="Rosales S.M."/>
            <person name="Mcminds R."/>
            <person name="Shaver E.C."/>
            <person name="Shantz A."/>
            <person name="Peters E.C."/>
            <person name="Burkepile D.E."/>
            <person name="Silliman B.R."/>
            <person name="Vega Thurber R.L."/>
        </authorList>
    </citation>
    <scope>NUCLEOTIDE SEQUENCE [LARGE SCALE GENOMIC DNA]</scope>
    <source>
        <strain evidence="7">a_cerv_44</strain>
    </source>
</reference>
<sequence length="354" mass="39634">MVKIKQKLLILVIILFILANNNLSYADESLNVTNSQKNFKYKILSIDSGGINGVVSLEILCALEKQLSKPISEVFDYFVGSSAGGIIASLLNLKDDNGNPIYNVTEVAKIYKKYMNIIFDRNWYSFGIFSPIYDRKIMDKIFLEEFKNNTLTNTLKPITLLSFSLNTGKPNIWSTFKAQKDPNLDYYLRDAVGATASAPIFFAPKITVKKDGSIMHDIDGGIFDANPLMTGIAELIEIKPHLKKDDILIISIGPGRMNLDDSEKINNMLNYGFTGWVISKPNIVDLIIHADAISDAIQGQKLFPNYFRLDPLIPKNLSSVDDTNPNTINKLSIIAKKYTHNSSDFKKAIEALKH</sequence>
<name>A0A3R9ZL00_9RICK</name>
<dbReference type="EMBL" id="RXFM01000002">
    <property type="protein sequence ID" value="RST72447.1"/>
    <property type="molecule type" value="Genomic_DNA"/>
</dbReference>
<comment type="caution">
    <text evidence="6">The sequence shown here is derived from an EMBL/GenBank/DDBJ whole genome shotgun (WGS) entry which is preliminary data.</text>
</comment>
<evidence type="ECO:0000313" key="7">
    <source>
        <dbReference type="Proteomes" id="UP000279470"/>
    </source>
</evidence>
<feature type="active site" description="Proton acceptor" evidence="4">
    <location>
        <position position="219"/>
    </location>
</feature>
<dbReference type="Proteomes" id="UP000279470">
    <property type="component" value="Unassembled WGS sequence"/>
</dbReference>
<dbReference type="PANTHER" id="PTHR32241">
    <property type="entry name" value="PATATIN-LIKE PROTEIN 6"/>
    <property type="match status" value="1"/>
</dbReference>
<dbReference type="OrthoDB" id="9807112at2"/>
<keyword evidence="3 4" id="KW-0443">Lipid metabolism</keyword>
<gene>
    <name evidence="6" type="ORF">EIC27_00185</name>
</gene>
<dbReference type="InterPro" id="IPR002641">
    <property type="entry name" value="PNPLA_dom"/>
</dbReference>
<feature type="domain" description="PNPLA" evidence="5">
    <location>
        <begin position="44"/>
        <end position="232"/>
    </location>
</feature>